<dbReference type="GO" id="GO:0005681">
    <property type="term" value="C:spliceosomal complex"/>
    <property type="evidence" value="ECO:0007669"/>
    <property type="project" value="InterPro"/>
</dbReference>
<evidence type="ECO:0000256" key="1">
    <source>
        <dbReference type="ARBA" id="ARBA00004496"/>
    </source>
</evidence>
<keyword evidence="8" id="KW-1185">Reference proteome</keyword>
<sequence>MAATKKCLYKAKNRDDDSDTLLSPCLQISPDVELKEVPTTGEEFLLKVMKERENYAAVTKCNEDLSKFARNQSCFIKELPHAKAPDNLKPTIEWQNIQVADFSEVRMYVSRLLTKKSIWPTKIDKIDIDPNNVAAWKTLFAETDPKLSCVLGLHNAMLDHGLEVLIELLDDVKPGSTIDRKTGQWIYAFLACTRQPLVSDTVSILRNLARKCAEIRSHLNPEDDTSKISAAPLNIFICLVSRYFRQYDLAD</sequence>
<evidence type="ECO:0000256" key="2">
    <source>
        <dbReference type="ARBA" id="ARBA00022490"/>
    </source>
</evidence>
<dbReference type="InterPro" id="IPR017364">
    <property type="entry name" value="GEMIN2"/>
</dbReference>
<comment type="subcellular location">
    <subcellularLocation>
        <location evidence="1">Cytoplasm</location>
    </subcellularLocation>
</comment>
<evidence type="ECO:0000313" key="8">
    <source>
        <dbReference type="Proteomes" id="UP000838878"/>
    </source>
</evidence>
<evidence type="ECO:0000256" key="4">
    <source>
        <dbReference type="ARBA" id="ARBA00023187"/>
    </source>
</evidence>
<evidence type="ECO:0000256" key="5">
    <source>
        <dbReference type="ARBA" id="ARBA00025758"/>
    </source>
</evidence>
<accession>A0A8J9YE55</accession>
<dbReference type="Gene3D" id="1.20.58.1070">
    <property type="match status" value="1"/>
</dbReference>
<organism evidence="7 8">
    <name type="scientific">Brenthis ino</name>
    <name type="common">lesser marbled fritillary</name>
    <dbReference type="NCBI Taxonomy" id="405034"/>
    <lineage>
        <taxon>Eukaryota</taxon>
        <taxon>Metazoa</taxon>
        <taxon>Ecdysozoa</taxon>
        <taxon>Arthropoda</taxon>
        <taxon>Hexapoda</taxon>
        <taxon>Insecta</taxon>
        <taxon>Pterygota</taxon>
        <taxon>Neoptera</taxon>
        <taxon>Endopterygota</taxon>
        <taxon>Lepidoptera</taxon>
        <taxon>Glossata</taxon>
        <taxon>Ditrysia</taxon>
        <taxon>Papilionoidea</taxon>
        <taxon>Nymphalidae</taxon>
        <taxon>Heliconiinae</taxon>
        <taxon>Argynnini</taxon>
        <taxon>Brenthis</taxon>
    </lineage>
</organism>
<dbReference type="AlphaFoldDB" id="A0A8J9YE55"/>
<dbReference type="GO" id="GO:0032797">
    <property type="term" value="C:SMN complex"/>
    <property type="evidence" value="ECO:0007669"/>
    <property type="project" value="TreeGrafter"/>
</dbReference>
<dbReference type="Proteomes" id="UP000838878">
    <property type="component" value="Chromosome 6"/>
</dbReference>
<dbReference type="PIRSF" id="PIRSF038038">
    <property type="entry name" value="SMN_Gemin2"/>
    <property type="match status" value="1"/>
</dbReference>
<dbReference type="GO" id="GO:0000387">
    <property type="term" value="P:spliceosomal snRNP assembly"/>
    <property type="evidence" value="ECO:0007669"/>
    <property type="project" value="InterPro"/>
</dbReference>
<gene>
    <name evidence="7" type="ORF">BINO364_LOCUS12792</name>
</gene>
<dbReference type="InterPro" id="IPR035426">
    <property type="entry name" value="Gemin2/Brr1"/>
</dbReference>
<dbReference type="Pfam" id="PF04938">
    <property type="entry name" value="SIP1"/>
    <property type="match status" value="1"/>
</dbReference>
<keyword evidence="4" id="KW-0508">mRNA splicing</keyword>
<feature type="non-terminal residue" evidence="7">
    <location>
        <position position="251"/>
    </location>
</feature>
<name>A0A8J9YE55_9NEOP</name>
<reference evidence="7" key="1">
    <citation type="submission" date="2021-12" db="EMBL/GenBank/DDBJ databases">
        <authorList>
            <person name="Martin H S."/>
        </authorList>
    </citation>
    <scope>NUCLEOTIDE SEQUENCE</scope>
</reference>
<keyword evidence="3" id="KW-0507">mRNA processing</keyword>
<evidence type="ECO:0000313" key="7">
    <source>
        <dbReference type="EMBL" id="CAH0727454.1"/>
    </source>
</evidence>
<dbReference type="OrthoDB" id="428895at2759"/>
<evidence type="ECO:0000256" key="3">
    <source>
        <dbReference type="ARBA" id="ARBA00022664"/>
    </source>
</evidence>
<keyword evidence="2" id="KW-0963">Cytoplasm</keyword>
<dbReference type="PANTHER" id="PTHR12794:SF0">
    <property type="entry name" value="GEM-ASSOCIATED PROTEIN 2"/>
    <property type="match status" value="1"/>
</dbReference>
<protein>
    <recommendedName>
        <fullName evidence="6">Gem-associated protein 2</fullName>
    </recommendedName>
</protein>
<dbReference type="GO" id="GO:0000245">
    <property type="term" value="P:spliceosomal complex assembly"/>
    <property type="evidence" value="ECO:0007669"/>
    <property type="project" value="InterPro"/>
</dbReference>
<comment type="similarity">
    <text evidence="5">Belongs to the gemin-2 family.</text>
</comment>
<proteinExistence type="inferred from homology"/>
<evidence type="ECO:0000256" key="6">
    <source>
        <dbReference type="ARBA" id="ARBA00047179"/>
    </source>
</evidence>
<dbReference type="PANTHER" id="PTHR12794">
    <property type="entry name" value="GEMIN2"/>
    <property type="match status" value="1"/>
</dbReference>
<dbReference type="EMBL" id="OV170226">
    <property type="protein sequence ID" value="CAH0727454.1"/>
    <property type="molecule type" value="Genomic_DNA"/>
</dbReference>